<dbReference type="Gene3D" id="3.40.50.1820">
    <property type="entry name" value="alpha/beta hydrolase"/>
    <property type="match status" value="1"/>
</dbReference>
<dbReference type="PANTHER" id="PTHR42776">
    <property type="entry name" value="SERINE PEPTIDASE S9 FAMILY MEMBER"/>
    <property type="match status" value="1"/>
</dbReference>
<keyword evidence="4" id="KW-1185">Reference proteome</keyword>
<comment type="caution">
    <text evidence="3">The sequence shown here is derived from an EMBL/GenBank/DDBJ whole genome shotgun (WGS) entry which is preliminary data.</text>
</comment>
<evidence type="ECO:0000256" key="1">
    <source>
        <dbReference type="ARBA" id="ARBA00022801"/>
    </source>
</evidence>
<evidence type="ECO:0000313" key="3">
    <source>
        <dbReference type="EMBL" id="MBT2187533.1"/>
    </source>
</evidence>
<protein>
    <submittedName>
        <fullName evidence="3">S9 family peptidase</fullName>
    </submittedName>
</protein>
<evidence type="ECO:0000313" key="4">
    <source>
        <dbReference type="Proteomes" id="UP001138757"/>
    </source>
</evidence>
<dbReference type="PANTHER" id="PTHR42776:SF27">
    <property type="entry name" value="DIPEPTIDYL PEPTIDASE FAMILY MEMBER 6"/>
    <property type="match status" value="1"/>
</dbReference>
<dbReference type="AlphaFoldDB" id="A0A9X1DDJ5"/>
<accession>A0A9X1DDJ5</accession>
<proteinExistence type="predicted"/>
<dbReference type="InterPro" id="IPR029058">
    <property type="entry name" value="AB_hydrolase_fold"/>
</dbReference>
<dbReference type="GO" id="GO:0004252">
    <property type="term" value="F:serine-type endopeptidase activity"/>
    <property type="evidence" value="ECO:0007669"/>
    <property type="project" value="TreeGrafter"/>
</dbReference>
<organism evidence="3 4">
    <name type="scientific">Sphingobium nicotianae</name>
    <dbReference type="NCBI Taxonomy" id="2782607"/>
    <lineage>
        <taxon>Bacteria</taxon>
        <taxon>Pseudomonadati</taxon>
        <taxon>Pseudomonadota</taxon>
        <taxon>Alphaproteobacteria</taxon>
        <taxon>Sphingomonadales</taxon>
        <taxon>Sphingomonadaceae</taxon>
        <taxon>Sphingobium</taxon>
    </lineage>
</organism>
<dbReference type="SUPFAM" id="SSF82171">
    <property type="entry name" value="DPP6 N-terminal domain-like"/>
    <property type="match status" value="1"/>
</dbReference>
<dbReference type="EMBL" id="JAHGAW010000007">
    <property type="protein sequence ID" value="MBT2187533.1"/>
    <property type="molecule type" value="Genomic_DNA"/>
</dbReference>
<keyword evidence="1" id="KW-0378">Hydrolase</keyword>
<dbReference type="GO" id="GO:0006508">
    <property type="term" value="P:proteolysis"/>
    <property type="evidence" value="ECO:0007669"/>
    <property type="project" value="InterPro"/>
</dbReference>
<reference evidence="3" key="1">
    <citation type="submission" date="2021-05" db="EMBL/GenBank/DDBJ databases">
        <title>Genome of Sphingobium sp. strain.</title>
        <authorList>
            <person name="Fan R."/>
        </authorList>
    </citation>
    <scope>NUCLEOTIDE SEQUENCE</scope>
    <source>
        <strain evidence="3">H33</strain>
    </source>
</reference>
<dbReference type="SUPFAM" id="SSF53474">
    <property type="entry name" value="alpha/beta-Hydrolases"/>
    <property type="match status" value="1"/>
</dbReference>
<sequence length="665" mass="71291">MVSVVILAQGVAGGRANGQAPGGAAEKARLTVKDAAVMFGARENILNASLSPDGTKIALLGTNGNKGAVLNIIDLASSTPSPVPILTSSGEPERLAWCRWAGNTRILCYAYANSVINTGDVLTVNRILAINVDGKNLQVLRTPEHNGLALGYTNYGGSVLDWNTGVDGHVLMVRRYVPEQTTGSLTAQTKEGFGVDDINSANLHSAGIERPRASAVEYISDGIGHVRIVGSDTGLNQDGYNNGRVVYQYRTKPGGEWQPLPNPKFDPYYVDPTLNVAYGLKSQDGRNVAYSLALDGSGKETMLFAHPTVDVDDFATIGRNSRVIGVIYTTDRSNVEYFDPAMRRLASALAKAIPALPLIRIVDSSQDERKLLISASSDTDPGRLYLLNRDTSAMTEVTPTRPAMEHVALAPMKPVSFPARDGTMIPAYLTLPPGSDGKNLPGIVLPHGGPGARDAWGFDWLPQFWAQIGYAVIQPNFRGSTGYGDAWFQNNGFRSWRAAIGDVTDAGHWLVKEGIADPKKLAIFGWSYGGYAALQSAVVEPDLFKAVVAVAPVTDLAQFKEDAANFTHYRVMKDFIGSGPHILEGSPARQAGKIKAPVLMFSGTYDANVSVGQARLMADRLRDAGHPGQLVIYDKLDHYLDDSAARSDLLSKSAAFVEQAFAAGK</sequence>
<feature type="domain" description="Peptidase S9 prolyl oligopeptidase catalytic" evidence="2">
    <location>
        <begin position="456"/>
        <end position="662"/>
    </location>
</feature>
<gene>
    <name evidence="3" type="ORF">KK488_11330</name>
</gene>
<dbReference type="Pfam" id="PF00326">
    <property type="entry name" value="Peptidase_S9"/>
    <property type="match status" value="1"/>
</dbReference>
<dbReference type="InterPro" id="IPR001375">
    <property type="entry name" value="Peptidase_S9_cat"/>
</dbReference>
<name>A0A9X1DDJ5_9SPHN</name>
<dbReference type="Proteomes" id="UP001138757">
    <property type="component" value="Unassembled WGS sequence"/>
</dbReference>
<evidence type="ECO:0000259" key="2">
    <source>
        <dbReference type="Pfam" id="PF00326"/>
    </source>
</evidence>